<proteinExistence type="predicted"/>
<dbReference type="Proteomes" id="UP000199233">
    <property type="component" value="Unassembled WGS sequence"/>
</dbReference>
<dbReference type="Gene3D" id="1.20.58.1700">
    <property type="match status" value="1"/>
</dbReference>
<feature type="domain" description="Amidase" evidence="1">
    <location>
        <begin position="28"/>
        <end position="434"/>
    </location>
</feature>
<organism evidence="3 4">
    <name type="scientific">Solimonas aquatica</name>
    <dbReference type="NCBI Taxonomy" id="489703"/>
    <lineage>
        <taxon>Bacteria</taxon>
        <taxon>Pseudomonadati</taxon>
        <taxon>Pseudomonadota</taxon>
        <taxon>Gammaproteobacteria</taxon>
        <taxon>Nevskiales</taxon>
        <taxon>Nevskiaceae</taxon>
        <taxon>Solimonas</taxon>
    </lineage>
</organism>
<dbReference type="InterPro" id="IPR023631">
    <property type="entry name" value="Amidase_dom"/>
</dbReference>
<dbReference type="STRING" id="489703.SAMN04488038_107192"/>
<dbReference type="InterPro" id="IPR053844">
    <property type="entry name" value="AH_C"/>
</dbReference>
<keyword evidence="4" id="KW-1185">Reference proteome</keyword>
<evidence type="ECO:0000259" key="2">
    <source>
        <dbReference type="Pfam" id="PF21986"/>
    </source>
</evidence>
<dbReference type="GO" id="GO:0016787">
    <property type="term" value="F:hydrolase activity"/>
    <property type="evidence" value="ECO:0007669"/>
    <property type="project" value="UniProtKB-KW"/>
</dbReference>
<dbReference type="OrthoDB" id="8872210at2"/>
<dbReference type="SUPFAM" id="SSF75304">
    <property type="entry name" value="Amidase signature (AS) enzymes"/>
    <property type="match status" value="1"/>
</dbReference>
<protein>
    <submittedName>
        <fullName evidence="3">Allophanate hydrolase</fullName>
    </submittedName>
</protein>
<evidence type="ECO:0000259" key="1">
    <source>
        <dbReference type="Pfam" id="PF01425"/>
    </source>
</evidence>
<dbReference type="RefSeq" id="WP_093285603.1">
    <property type="nucleotide sequence ID" value="NZ_FOFS01000007.1"/>
</dbReference>
<dbReference type="PANTHER" id="PTHR11895:SF169">
    <property type="entry name" value="GLUTAMYL-TRNA(GLN) AMIDOTRANSFERASE"/>
    <property type="match status" value="1"/>
</dbReference>
<dbReference type="NCBIfam" id="NF006043">
    <property type="entry name" value="PRK08186.1"/>
    <property type="match status" value="1"/>
</dbReference>
<dbReference type="InterPro" id="IPR036928">
    <property type="entry name" value="AS_sf"/>
</dbReference>
<evidence type="ECO:0000313" key="3">
    <source>
        <dbReference type="EMBL" id="SEQ53336.1"/>
    </source>
</evidence>
<feature type="domain" description="Allophanate hydrolase C-terminal" evidence="2">
    <location>
        <begin position="459"/>
        <end position="579"/>
    </location>
</feature>
<dbReference type="Gene3D" id="3.90.1300.10">
    <property type="entry name" value="Amidase signature (AS) domain"/>
    <property type="match status" value="1"/>
</dbReference>
<evidence type="ECO:0000313" key="4">
    <source>
        <dbReference type="Proteomes" id="UP000199233"/>
    </source>
</evidence>
<accession>A0A1H9GT85</accession>
<dbReference type="Pfam" id="PF01425">
    <property type="entry name" value="Amidase"/>
    <property type="match status" value="1"/>
</dbReference>
<dbReference type="Gene3D" id="3.10.490.10">
    <property type="entry name" value="Gamma-glutamyl cyclotransferase-like"/>
    <property type="match status" value="1"/>
</dbReference>
<dbReference type="InterPro" id="IPR000120">
    <property type="entry name" value="Amidase"/>
</dbReference>
<dbReference type="NCBIfam" id="TIGR02713">
    <property type="entry name" value="allophanate_hyd"/>
    <property type="match status" value="1"/>
</dbReference>
<reference evidence="3 4" key="1">
    <citation type="submission" date="2016-10" db="EMBL/GenBank/DDBJ databases">
        <authorList>
            <person name="de Groot N.N."/>
        </authorList>
    </citation>
    <scope>NUCLEOTIDE SEQUENCE [LARGE SCALE GENOMIC DNA]</scope>
    <source>
        <strain evidence="3 4">DSM 25927</strain>
    </source>
</reference>
<keyword evidence="3" id="KW-0378">Hydrolase</keyword>
<sequence>MNSLPKLPGIAALQALYRQGSLTPLQMMRELLARIAAYPDPAVWISRFDDGALLETAGRLGETPDPARPLWGIPFAVKDNIDVAGLPTTAACPAYAYQPAEDAQVVARLRAAGALVIGKTNLDQFATGLNGTRSPYGAPRCVYNGDYISGGSSSGSAVAVAAGLVSFALGTDTAGSGRVPAGINNLVGLKPTRGWLSNRGLLPACRSLDCISVFALDVDDAECVALQAAGFDAQDIYSRPAPTLPLRLRGFRFGIPKDPPWYGDALAEAAFAQSCEQLRGLGAELVSVDFTPLFDTAALLYHGPWVAERSAAAGEFLRTHAQDMDPTVRGIVEQGLRYSAVDAFEGEYRRRELQQRADAIMASVDALLVPTAPSVYTVAQMQADPVELNSRLGLYTNFVNLLDWSALALPAAFRSDGLPSGITLIAPAWQDRALADFGRRWLKREILPAAQPKPASSLRVAVVGAHLRGMPLNRELTELGASFVEATHTSTAYRLYALRNTTPPKPGLARSGEGAAIEVELWDLPMENVGRFLAGVHAPLGIGSLELADGRWVKGFICEPQAIAEASDITHYGGWRAYRAAPPS</sequence>
<dbReference type="AlphaFoldDB" id="A0A1H9GT85"/>
<dbReference type="PANTHER" id="PTHR11895">
    <property type="entry name" value="TRANSAMIDASE"/>
    <property type="match status" value="1"/>
</dbReference>
<dbReference type="EMBL" id="FOFS01000007">
    <property type="protein sequence ID" value="SEQ53336.1"/>
    <property type="molecule type" value="Genomic_DNA"/>
</dbReference>
<gene>
    <name evidence="3" type="ORF">SAMN04488038_107192</name>
</gene>
<dbReference type="Pfam" id="PF21986">
    <property type="entry name" value="AH_C"/>
    <property type="match status" value="1"/>
</dbReference>
<name>A0A1H9GT85_9GAMM</name>
<dbReference type="InterPro" id="IPR014085">
    <property type="entry name" value="Allophanate_hydrolase"/>
</dbReference>